<keyword evidence="2" id="KW-1185">Reference proteome</keyword>
<evidence type="ECO:0008006" key="3">
    <source>
        <dbReference type="Google" id="ProtNLM"/>
    </source>
</evidence>
<dbReference type="EMBL" id="JAGFNZ010000004">
    <property type="protein sequence ID" value="MBW7573344.1"/>
    <property type="molecule type" value="Genomic_DNA"/>
</dbReference>
<evidence type="ECO:0000313" key="1">
    <source>
        <dbReference type="EMBL" id="MBW7573344.1"/>
    </source>
</evidence>
<proteinExistence type="predicted"/>
<evidence type="ECO:0000313" key="2">
    <source>
        <dbReference type="Proteomes" id="UP000719942"/>
    </source>
</evidence>
<gene>
    <name evidence="1" type="ORF">J5W02_11040</name>
</gene>
<sequence length="118" mass="13053">MMIINNADQKFGYISGQYSAKPLSKADFDCTAAGPVFSDGLNKALSASKVDKIEISHDASRVSNNSQVISDTKEKILNEINQDKDQEYIDRIKQQLSVKKYAVNPVEIAKALLKESND</sequence>
<comment type="caution">
    <text evidence="1">The sequence shown here is derived from an EMBL/GenBank/DDBJ whole genome shotgun (WGS) entry which is preliminary data.</text>
</comment>
<name>A0ABS7DQD1_9FIRM</name>
<accession>A0ABS7DQD1</accession>
<dbReference type="Proteomes" id="UP000719942">
    <property type="component" value="Unassembled WGS sequence"/>
</dbReference>
<reference evidence="1 2" key="1">
    <citation type="submission" date="2021-03" db="EMBL/GenBank/DDBJ databases">
        <title>Caproiciproducens sp. nov. isolated from feces of cow.</title>
        <authorList>
            <person name="Choi J.-Y."/>
        </authorList>
    </citation>
    <scope>NUCLEOTIDE SEQUENCE [LARGE SCALE GENOMIC DNA]</scope>
    <source>
        <strain evidence="1 2">AGMB10547</strain>
    </source>
</reference>
<organism evidence="1 2">
    <name type="scientific">Caproiciproducens faecalis</name>
    <dbReference type="NCBI Taxonomy" id="2820301"/>
    <lineage>
        <taxon>Bacteria</taxon>
        <taxon>Bacillati</taxon>
        <taxon>Bacillota</taxon>
        <taxon>Clostridia</taxon>
        <taxon>Eubacteriales</taxon>
        <taxon>Acutalibacteraceae</taxon>
        <taxon>Caproiciproducens</taxon>
    </lineage>
</organism>
<protein>
    <recommendedName>
        <fullName evidence="3">Anti-sigma-28 factor FlgM C-terminal domain-containing protein</fullName>
    </recommendedName>
</protein>
<dbReference type="RefSeq" id="WP_219965749.1">
    <property type="nucleotide sequence ID" value="NZ_JAGFNZ010000004.1"/>
</dbReference>